<dbReference type="AlphaFoldDB" id="A0A1X2GI80"/>
<comment type="caution">
    <text evidence="1">The sequence shown here is derived from an EMBL/GenBank/DDBJ whole genome shotgun (WGS) entry which is preliminary data.</text>
</comment>
<dbReference type="Proteomes" id="UP000242146">
    <property type="component" value="Unassembled WGS sequence"/>
</dbReference>
<accession>A0A1X2GI80</accession>
<dbReference type="Gene3D" id="1.10.10.60">
    <property type="entry name" value="Homeodomain-like"/>
    <property type="match status" value="1"/>
</dbReference>
<organism evidence="1 2">
    <name type="scientific">Hesseltinella vesiculosa</name>
    <dbReference type="NCBI Taxonomy" id="101127"/>
    <lineage>
        <taxon>Eukaryota</taxon>
        <taxon>Fungi</taxon>
        <taxon>Fungi incertae sedis</taxon>
        <taxon>Mucoromycota</taxon>
        <taxon>Mucoromycotina</taxon>
        <taxon>Mucoromycetes</taxon>
        <taxon>Mucorales</taxon>
        <taxon>Cunninghamellaceae</taxon>
        <taxon>Hesseltinella</taxon>
    </lineage>
</organism>
<evidence type="ECO:0000313" key="1">
    <source>
        <dbReference type="EMBL" id="ORX54399.1"/>
    </source>
</evidence>
<sequence>MKVNYRMSIAHLLCDTQEDKHTFIGHHGLPSPVSTYSDDDLTLRSPTSPSFSPYLSPSLKTRPTFYPMPVVMIARSRHHPQVTRRSSQTPTRMAWSPYEDELLSQGYEMGLSWAMISSTYLPHRSRGCCWGRFKTLQHKKLLSAHKQRHQRIKTKPWKVFDPEAMQ</sequence>
<dbReference type="EMBL" id="MCGT01000013">
    <property type="protein sequence ID" value="ORX54399.1"/>
    <property type="molecule type" value="Genomic_DNA"/>
</dbReference>
<protein>
    <recommendedName>
        <fullName evidence="3">Myb-like domain-containing protein</fullName>
    </recommendedName>
</protein>
<evidence type="ECO:0008006" key="3">
    <source>
        <dbReference type="Google" id="ProtNLM"/>
    </source>
</evidence>
<name>A0A1X2GI80_9FUNG</name>
<reference evidence="1 2" key="1">
    <citation type="submission" date="2016-07" db="EMBL/GenBank/DDBJ databases">
        <title>Pervasive Adenine N6-methylation of Active Genes in Fungi.</title>
        <authorList>
            <consortium name="DOE Joint Genome Institute"/>
            <person name="Mondo S.J."/>
            <person name="Dannebaum R.O."/>
            <person name="Kuo R.C."/>
            <person name="Labutti K."/>
            <person name="Haridas S."/>
            <person name="Kuo A."/>
            <person name="Salamov A."/>
            <person name="Ahrendt S.R."/>
            <person name="Lipzen A."/>
            <person name="Sullivan W."/>
            <person name="Andreopoulos W.B."/>
            <person name="Clum A."/>
            <person name="Lindquist E."/>
            <person name="Daum C."/>
            <person name="Ramamoorthy G.K."/>
            <person name="Gryganskyi A."/>
            <person name="Culley D."/>
            <person name="Magnuson J.K."/>
            <person name="James T.Y."/>
            <person name="O'Malley M.A."/>
            <person name="Stajich J.E."/>
            <person name="Spatafora J.W."/>
            <person name="Visel A."/>
            <person name="Grigoriev I.V."/>
        </authorList>
    </citation>
    <scope>NUCLEOTIDE SEQUENCE [LARGE SCALE GENOMIC DNA]</scope>
    <source>
        <strain evidence="1 2">NRRL 3301</strain>
    </source>
</reference>
<keyword evidence="2" id="KW-1185">Reference proteome</keyword>
<proteinExistence type="predicted"/>
<dbReference type="InterPro" id="IPR009057">
    <property type="entry name" value="Homeodomain-like_sf"/>
</dbReference>
<gene>
    <name evidence="1" type="ORF">DM01DRAFT_1335543</name>
</gene>
<dbReference type="SUPFAM" id="SSF46689">
    <property type="entry name" value="Homeodomain-like"/>
    <property type="match status" value="1"/>
</dbReference>
<dbReference type="OrthoDB" id="2143914at2759"/>
<evidence type="ECO:0000313" key="2">
    <source>
        <dbReference type="Proteomes" id="UP000242146"/>
    </source>
</evidence>